<dbReference type="PROSITE" id="PS50089">
    <property type="entry name" value="ZF_RING_2"/>
    <property type="match status" value="1"/>
</dbReference>
<dbReference type="InterPro" id="IPR027370">
    <property type="entry name" value="Znf-RING_euk"/>
</dbReference>
<dbReference type="InterPro" id="IPR017907">
    <property type="entry name" value="Znf_RING_CS"/>
</dbReference>
<dbReference type="Gene3D" id="3.30.40.10">
    <property type="entry name" value="Zinc/RING finger domain, C3HC4 (zinc finger)"/>
    <property type="match status" value="1"/>
</dbReference>
<dbReference type="Gene3D" id="3.30.160.60">
    <property type="entry name" value="Classic Zinc Finger"/>
    <property type="match status" value="1"/>
</dbReference>
<name>A0A210QC98_MIZYE</name>
<organism evidence="10 11">
    <name type="scientific">Mizuhopecten yessoensis</name>
    <name type="common">Japanese scallop</name>
    <name type="synonym">Patinopecten yessoensis</name>
    <dbReference type="NCBI Taxonomy" id="6573"/>
    <lineage>
        <taxon>Eukaryota</taxon>
        <taxon>Metazoa</taxon>
        <taxon>Spiralia</taxon>
        <taxon>Lophotrochozoa</taxon>
        <taxon>Mollusca</taxon>
        <taxon>Bivalvia</taxon>
        <taxon>Autobranchia</taxon>
        <taxon>Pteriomorphia</taxon>
        <taxon>Pectinida</taxon>
        <taxon>Pectinoidea</taxon>
        <taxon>Pectinidae</taxon>
        <taxon>Mizuhopecten</taxon>
    </lineage>
</organism>
<feature type="domain" description="RING-Gid-type" evidence="9">
    <location>
        <begin position="21"/>
        <end position="63"/>
    </location>
</feature>
<keyword evidence="6" id="KW-0472">Membrane</keyword>
<dbReference type="SUPFAM" id="SSF57845">
    <property type="entry name" value="B-box zinc-binding domain"/>
    <property type="match status" value="1"/>
</dbReference>
<dbReference type="CDD" id="cd19757">
    <property type="entry name" value="Bbox1"/>
    <property type="match status" value="1"/>
</dbReference>
<keyword evidence="11" id="KW-1185">Reference proteome</keyword>
<dbReference type="AlphaFoldDB" id="A0A210QC98"/>
<evidence type="ECO:0000313" key="10">
    <source>
        <dbReference type="EMBL" id="OWF46362.1"/>
    </source>
</evidence>
<feature type="transmembrane region" description="Helical" evidence="6">
    <location>
        <begin position="389"/>
        <end position="406"/>
    </location>
</feature>
<proteinExistence type="predicted"/>
<dbReference type="EMBL" id="NEDP02004193">
    <property type="protein sequence ID" value="OWF46362.1"/>
    <property type="molecule type" value="Genomic_DNA"/>
</dbReference>
<keyword evidence="6" id="KW-0812">Transmembrane</keyword>
<sequence length="423" mass="48887">MSDSIKDNIIVSELVSRYLECPICVEEYDDSNVPKQLPCQHTYCSDCLYKLPKRAGSITCPQCKQDHKLESDVSSYPRDLTRGDLMDFIRTKIACKCDKCEKTKADYNCLTCAQALCNMCKVRTHGHRSFQHHRLKPIIKNLNHTDDRCKQDCHDNGVLKFFCMGCMQILCAQGVLEEHRNEELHQVVAIEKAYRNYKSQIDDIVTRMKLEIAFIKLQNKCIVSRLRYQTCNEDELIQWFNVWHTSGKIPADREEECQKFCSHVCKGRVATLRNKMKRCEKGFEQLKKIKTRLSKTVVESKDISTFLSKMKRIQYIEQDFQIALQNIKNIMNQEVDPDVSAVVTGGRQVQEAVSEIVPHQPALPIIRWIRVTVNTKTARRRAAHPQDNLLLVCSFIFSCILLILWIDGAAISAPLEHHSRHLN</sequence>
<dbReference type="InterPro" id="IPR013083">
    <property type="entry name" value="Znf_RING/FYVE/PHD"/>
</dbReference>
<evidence type="ECO:0000256" key="2">
    <source>
        <dbReference type="ARBA" id="ARBA00022771"/>
    </source>
</evidence>
<dbReference type="SUPFAM" id="SSF57850">
    <property type="entry name" value="RING/U-box"/>
    <property type="match status" value="1"/>
</dbReference>
<dbReference type="InterPro" id="IPR047153">
    <property type="entry name" value="TRIM45/56/19-like"/>
</dbReference>
<dbReference type="PROSITE" id="PS00518">
    <property type="entry name" value="ZF_RING_1"/>
    <property type="match status" value="1"/>
</dbReference>
<reference evidence="10 11" key="1">
    <citation type="journal article" date="2017" name="Nat. Ecol. Evol.">
        <title>Scallop genome provides insights into evolution of bilaterian karyotype and development.</title>
        <authorList>
            <person name="Wang S."/>
            <person name="Zhang J."/>
            <person name="Jiao W."/>
            <person name="Li J."/>
            <person name="Xun X."/>
            <person name="Sun Y."/>
            <person name="Guo X."/>
            <person name="Huan P."/>
            <person name="Dong B."/>
            <person name="Zhang L."/>
            <person name="Hu X."/>
            <person name="Sun X."/>
            <person name="Wang J."/>
            <person name="Zhao C."/>
            <person name="Wang Y."/>
            <person name="Wang D."/>
            <person name="Huang X."/>
            <person name="Wang R."/>
            <person name="Lv J."/>
            <person name="Li Y."/>
            <person name="Zhang Z."/>
            <person name="Liu B."/>
            <person name="Lu W."/>
            <person name="Hui Y."/>
            <person name="Liang J."/>
            <person name="Zhou Z."/>
            <person name="Hou R."/>
            <person name="Li X."/>
            <person name="Liu Y."/>
            <person name="Li H."/>
            <person name="Ning X."/>
            <person name="Lin Y."/>
            <person name="Zhao L."/>
            <person name="Xing Q."/>
            <person name="Dou J."/>
            <person name="Li Y."/>
            <person name="Mao J."/>
            <person name="Guo H."/>
            <person name="Dou H."/>
            <person name="Li T."/>
            <person name="Mu C."/>
            <person name="Jiang W."/>
            <person name="Fu Q."/>
            <person name="Fu X."/>
            <person name="Miao Y."/>
            <person name="Liu J."/>
            <person name="Yu Q."/>
            <person name="Li R."/>
            <person name="Liao H."/>
            <person name="Li X."/>
            <person name="Kong Y."/>
            <person name="Jiang Z."/>
            <person name="Chourrout D."/>
            <person name="Li R."/>
            <person name="Bao Z."/>
        </authorList>
    </citation>
    <scope>NUCLEOTIDE SEQUENCE [LARGE SCALE GENOMIC DNA]</scope>
    <source>
        <strain evidence="10 11">PY_sf001</strain>
    </source>
</reference>
<evidence type="ECO:0000259" key="7">
    <source>
        <dbReference type="PROSITE" id="PS50089"/>
    </source>
</evidence>
<evidence type="ECO:0000256" key="6">
    <source>
        <dbReference type="SAM" id="Phobius"/>
    </source>
</evidence>
<dbReference type="PROSITE" id="PS51867">
    <property type="entry name" value="ZF_RING_GID"/>
    <property type="match status" value="1"/>
</dbReference>
<dbReference type="PROSITE" id="PS50119">
    <property type="entry name" value="ZF_BBOX"/>
    <property type="match status" value="1"/>
</dbReference>
<keyword evidence="2 4" id="KW-0863">Zinc-finger</keyword>
<feature type="domain" description="RING-type" evidence="7">
    <location>
        <begin position="21"/>
        <end position="64"/>
    </location>
</feature>
<evidence type="ECO:0000256" key="4">
    <source>
        <dbReference type="PROSITE-ProRule" id="PRU00024"/>
    </source>
</evidence>
<keyword evidence="1" id="KW-0479">Metal-binding</keyword>
<evidence type="ECO:0000259" key="9">
    <source>
        <dbReference type="PROSITE" id="PS51867"/>
    </source>
</evidence>
<dbReference type="InterPro" id="IPR000315">
    <property type="entry name" value="Znf_B-box"/>
</dbReference>
<evidence type="ECO:0000256" key="5">
    <source>
        <dbReference type="PROSITE-ProRule" id="PRU01215"/>
    </source>
</evidence>
<feature type="domain" description="B box-type" evidence="8">
    <location>
        <begin position="92"/>
        <end position="138"/>
    </location>
</feature>
<dbReference type="Proteomes" id="UP000242188">
    <property type="component" value="Unassembled WGS sequence"/>
</dbReference>
<dbReference type="GO" id="GO:0008270">
    <property type="term" value="F:zinc ion binding"/>
    <property type="evidence" value="ECO:0007669"/>
    <property type="project" value="UniProtKB-KW"/>
</dbReference>
<evidence type="ECO:0000259" key="8">
    <source>
        <dbReference type="PROSITE" id="PS50119"/>
    </source>
</evidence>
<feature type="zinc finger region" description="RING-Gid-type" evidence="5">
    <location>
        <begin position="21"/>
        <end position="63"/>
    </location>
</feature>
<dbReference type="PANTHER" id="PTHR25462:SF296">
    <property type="entry name" value="MEIOTIC P26, ISOFORM F"/>
    <property type="match status" value="1"/>
</dbReference>
<evidence type="ECO:0000256" key="1">
    <source>
        <dbReference type="ARBA" id="ARBA00022723"/>
    </source>
</evidence>
<accession>A0A210QC98</accession>
<dbReference type="PANTHER" id="PTHR25462">
    <property type="entry name" value="BONUS, ISOFORM C-RELATED"/>
    <property type="match status" value="1"/>
</dbReference>
<dbReference type="InterPro" id="IPR044063">
    <property type="entry name" value="ZF_RING_GID"/>
</dbReference>
<protein>
    <submittedName>
        <fullName evidence="10">E3 ubiquitin-protein ligase TRIM56</fullName>
    </submittedName>
</protein>
<keyword evidence="3" id="KW-0862">Zinc</keyword>
<gene>
    <name evidence="10" type="ORF">KP79_PYT19931</name>
</gene>
<comment type="caution">
    <text evidence="10">The sequence shown here is derived from an EMBL/GenBank/DDBJ whole genome shotgun (WGS) entry which is preliminary data.</text>
</comment>
<dbReference type="Pfam" id="PF13445">
    <property type="entry name" value="zf-RING_UBOX"/>
    <property type="match status" value="1"/>
</dbReference>
<dbReference type="OrthoDB" id="111250at2759"/>
<dbReference type="GO" id="GO:0061630">
    <property type="term" value="F:ubiquitin protein ligase activity"/>
    <property type="evidence" value="ECO:0007669"/>
    <property type="project" value="InterPro"/>
</dbReference>
<keyword evidence="6" id="KW-1133">Transmembrane helix</keyword>
<dbReference type="SMART" id="SM00184">
    <property type="entry name" value="RING"/>
    <property type="match status" value="1"/>
</dbReference>
<evidence type="ECO:0000313" key="11">
    <source>
        <dbReference type="Proteomes" id="UP000242188"/>
    </source>
</evidence>
<evidence type="ECO:0000256" key="3">
    <source>
        <dbReference type="ARBA" id="ARBA00022833"/>
    </source>
</evidence>
<dbReference type="InterPro" id="IPR001841">
    <property type="entry name" value="Znf_RING"/>
</dbReference>